<protein>
    <submittedName>
        <fullName evidence="1">PE family protein</fullName>
    </submittedName>
</protein>
<reference evidence="1 2" key="1">
    <citation type="submission" date="2016-12" db="EMBL/GenBank/DDBJ databases">
        <title>The new phylogeny of genus Mycobacterium.</title>
        <authorList>
            <person name="Tortoli E."/>
            <person name="Trovato A."/>
            <person name="Cirillo D.M."/>
        </authorList>
    </citation>
    <scope>NUCLEOTIDE SEQUENCE [LARGE SCALE GENOMIC DNA]</scope>
    <source>
        <strain evidence="1 2">DSM 45130</strain>
    </source>
</reference>
<dbReference type="RefSeq" id="WP_083029947.1">
    <property type="nucleotide sequence ID" value="NZ_AP022618.1"/>
</dbReference>
<sequence length="107" mass="10202">MGEPLLNVSPEGVGLSAAVEAAITAELGAVTAGGAATLISVLPMGADPVSAAFAAACNATGASYLGAAAEHTAQRGLFAGAQGLAGVTFETTESLRRLATSVGSVLG</sequence>
<gene>
    <name evidence="1" type="ORF">BST26_06485</name>
</gene>
<keyword evidence="2" id="KW-1185">Reference proteome</keyword>
<dbReference type="SUPFAM" id="SSF140459">
    <property type="entry name" value="PE/PPE dimer-like"/>
    <property type="match status" value="1"/>
</dbReference>
<dbReference type="STRING" id="444597.BST26_06485"/>
<organism evidence="1 2">
    <name type="scientific">Mycolicibacterium insubricum</name>
    <dbReference type="NCBI Taxonomy" id="444597"/>
    <lineage>
        <taxon>Bacteria</taxon>
        <taxon>Bacillati</taxon>
        <taxon>Actinomycetota</taxon>
        <taxon>Actinomycetes</taxon>
        <taxon>Mycobacteriales</taxon>
        <taxon>Mycobacteriaceae</taxon>
        <taxon>Mycolicibacterium</taxon>
    </lineage>
</organism>
<evidence type="ECO:0000313" key="1">
    <source>
        <dbReference type="EMBL" id="ORA71987.1"/>
    </source>
</evidence>
<dbReference type="OrthoDB" id="4762547at2"/>
<accession>A0A1X0DI57</accession>
<dbReference type="Gene3D" id="1.10.287.850">
    <property type="entry name" value="HP0062-like domain"/>
    <property type="match status" value="1"/>
</dbReference>
<dbReference type="Proteomes" id="UP000192801">
    <property type="component" value="Unassembled WGS sequence"/>
</dbReference>
<proteinExistence type="predicted"/>
<dbReference type="Pfam" id="PF00934">
    <property type="entry name" value="PE"/>
    <property type="match status" value="1"/>
</dbReference>
<dbReference type="InterPro" id="IPR000084">
    <property type="entry name" value="PE-PGRS_N"/>
</dbReference>
<dbReference type="EMBL" id="MVHS01000010">
    <property type="protein sequence ID" value="ORA71987.1"/>
    <property type="molecule type" value="Genomic_DNA"/>
</dbReference>
<name>A0A1X0DI57_9MYCO</name>
<comment type="caution">
    <text evidence="1">The sequence shown here is derived from an EMBL/GenBank/DDBJ whole genome shotgun (WGS) entry which is preliminary data.</text>
</comment>
<dbReference type="AlphaFoldDB" id="A0A1X0DI57"/>
<dbReference type="InterPro" id="IPR038332">
    <property type="entry name" value="PPE_sf"/>
</dbReference>
<evidence type="ECO:0000313" key="2">
    <source>
        <dbReference type="Proteomes" id="UP000192801"/>
    </source>
</evidence>